<proteinExistence type="predicted"/>
<dbReference type="Pfam" id="PF07596">
    <property type="entry name" value="SBP_bac_10"/>
    <property type="match status" value="1"/>
</dbReference>
<evidence type="ECO:0000259" key="1">
    <source>
        <dbReference type="Pfam" id="PF07596"/>
    </source>
</evidence>
<evidence type="ECO:0000313" key="3">
    <source>
        <dbReference type="Proteomes" id="UP000320421"/>
    </source>
</evidence>
<protein>
    <recommendedName>
        <fullName evidence="1">DUF1559 domain-containing protein</fullName>
    </recommendedName>
</protein>
<sequence length="565" mass="63740">MQCSLRTPGSHSRLLSIILSVGALVCLPLTGLAQLQAQDKVPEKREPFRLDLVPEEALGVIAFRPAQLLSEPTLKPIRELLLKDMERSPDMAFLGLKPMDVKSVTVIYFLLDIRETSRSPIKTAFLFETTNELDQAKIKQNFWQSELEENTYQGKTLLTKGSGSEDALLFLSDHTFLFSDKTSALKKIIDHMHNRNDSIWSRRLADVSTTSVAAGINMQTLRNRLGKVLIQPLTQRIPAWPMIAPIWENTEIATLGVTVQNDLSLKLIFEQKNNSEQLKQSLDGLLLLGKNMIRQFQATRGNLNRPLQPNEESYLKRLENAFTETQVTQNDTRVTFSSVFKQELLSQMVDLTIPAILQARAAAQRSRSKYNIKLIVLALHNYYERHHHFPPAIVMGPDGKTPHSWRVELLPYLDQQALYDEYRMNEPWNSKHNLKIAETVVPVFSHPSSSKPANTGYFVVVGDDTAFNNKQGVSFKEITDGTSNTIAVVEAKRDIPWTKPEDISYDGKKLPQFGGFFENPPVNGQPATGVYFVGLCDGRVRMLQDNIDEELLKSLLTIADGKPDQ</sequence>
<gene>
    <name evidence="2" type="ORF">HG66A1_39240</name>
</gene>
<dbReference type="PANTHER" id="PTHR30093:SF2">
    <property type="entry name" value="TYPE II SECRETION SYSTEM PROTEIN H"/>
    <property type="match status" value="1"/>
</dbReference>
<reference evidence="2 3" key="1">
    <citation type="submission" date="2019-02" db="EMBL/GenBank/DDBJ databases">
        <title>Deep-cultivation of Planctomycetes and their phenomic and genomic characterization uncovers novel biology.</title>
        <authorList>
            <person name="Wiegand S."/>
            <person name="Jogler M."/>
            <person name="Boedeker C."/>
            <person name="Pinto D."/>
            <person name="Vollmers J."/>
            <person name="Rivas-Marin E."/>
            <person name="Kohn T."/>
            <person name="Peeters S.H."/>
            <person name="Heuer A."/>
            <person name="Rast P."/>
            <person name="Oberbeckmann S."/>
            <person name="Bunk B."/>
            <person name="Jeske O."/>
            <person name="Meyerdierks A."/>
            <person name="Storesund J.E."/>
            <person name="Kallscheuer N."/>
            <person name="Luecker S."/>
            <person name="Lage O.M."/>
            <person name="Pohl T."/>
            <person name="Merkel B.J."/>
            <person name="Hornburger P."/>
            <person name="Mueller R.-W."/>
            <person name="Bruemmer F."/>
            <person name="Labrenz M."/>
            <person name="Spormann A.M."/>
            <person name="Op den Camp H."/>
            <person name="Overmann J."/>
            <person name="Amann R."/>
            <person name="Jetten M.S.M."/>
            <person name="Mascher T."/>
            <person name="Medema M.H."/>
            <person name="Devos D.P."/>
            <person name="Kaster A.-K."/>
            <person name="Ovreas L."/>
            <person name="Rohde M."/>
            <person name="Galperin M.Y."/>
            <person name="Jogler C."/>
        </authorList>
    </citation>
    <scope>NUCLEOTIDE SEQUENCE [LARGE SCALE GENOMIC DNA]</scope>
    <source>
        <strain evidence="2 3">HG66A1</strain>
    </source>
</reference>
<feature type="domain" description="DUF1559" evidence="1">
    <location>
        <begin position="358"/>
        <end position="451"/>
    </location>
</feature>
<dbReference type="AlphaFoldDB" id="A0A517PRW0"/>
<keyword evidence="3" id="KW-1185">Reference proteome</keyword>
<dbReference type="OrthoDB" id="285651at2"/>
<evidence type="ECO:0000313" key="2">
    <source>
        <dbReference type="EMBL" id="QDT22117.1"/>
    </source>
</evidence>
<dbReference type="Proteomes" id="UP000320421">
    <property type="component" value="Chromosome"/>
</dbReference>
<dbReference type="InterPro" id="IPR011453">
    <property type="entry name" value="DUF1559"/>
</dbReference>
<organism evidence="2 3">
    <name type="scientific">Gimesia chilikensis</name>
    <dbReference type="NCBI Taxonomy" id="2605989"/>
    <lineage>
        <taxon>Bacteria</taxon>
        <taxon>Pseudomonadati</taxon>
        <taxon>Planctomycetota</taxon>
        <taxon>Planctomycetia</taxon>
        <taxon>Planctomycetales</taxon>
        <taxon>Planctomycetaceae</taxon>
        <taxon>Gimesia</taxon>
    </lineage>
</organism>
<accession>A0A517PRW0</accession>
<dbReference type="EMBL" id="CP036266">
    <property type="protein sequence ID" value="QDT22117.1"/>
    <property type="molecule type" value="Genomic_DNA"/>
</dbReference>
<dbReference type="PANTHER" id="PTHR30093">
    <property type="entry name" value="GENERAL SECRETION PATHWAY PROTEIN G"/>
    <property type="match status" value="1"/>
</dbReference>
<name>A0A517PRW0_9PLAN</name>